<dbReference type="Pfam" id="PF13843">
    <property type="entry name" value="DDE_Tnp_1_7"/>
    <property type="match status" value="1"/>
</dbReference>
<dbReference type="AlphaFoldDB" id="A0ABD2BVM0"/>
<dbReference type="PANTHER" id="PTHR46599">
    <property type="entry name" value="PIGGYBAC TRANSPOSABLE ELEMENT-DERIVED PROTEIN 4"/>
    <property type="match status" value="1"/>
</dbReference>
<evidence type="ECO:0000259" key="1">
    <source>
        <dbReference type="Pfam" id="PF13843"/>
    </source>
</evidence>
<dbReference type="Proteomes" id="UP001607302">
    <property type="component" value="Unassembled WGS sequence"/>
</dbReference>
<evidence type="ECO:0000313" key="3">
    <source>
        <dbReference type="Proteomes" id="UP001607302"/>
    </source>
</evidence>
<keyword evidence="3" id="KW-1185">Reference proteome</keyword>
<protein>
    <submittedName>
        <fullName evidence="2">PiggyBac transposable element-derived protein 4-like</fullName>
    </submittedName>
</protein>
<comment type="caution">
    <text evidence="2">The sequence shown here is derived from an EMBL/GenBank/DDBJ whole genome shotgun (WGS) entry which is preliminary data.</text>
</comment>
<name>A0ABD2BVM0_VESSQ</name>
<dbReference type="InterPro" id="IPR029526">
    <property type="entry name" value="PGBD"/>
</dbReference>
<dbReference type="EMBL" id="JAUDFV010000052">
    <property type="protein sequence ID" value="KAL2736822.1"/>
    <property type="molecule type" value="Genomic_DNA"/>
</dbReference>
<dbReference type="PANTHER" id="PTHR46599:SF6">
    <property type="entry name" value="DUAL SPECIFICITY PHOSPHATASE 26"/>
    <property type="match status" value="1"/>
</dbReference>
<accession>A0ABD2BVM0</accession>
<sequence>MNSTDTKTIRLHCNSLRVAYQARNLSISHLWNSKWGLPCFCQTMGRNAFIEILKFLRFDEKTQRSKRLKTDKFALISHVWNRFIENRQNNYKPDMNLTVDEQLFPTTYTIYATGFPYLRKEETRPSSITLGEFVVLKLKCYDGKFFHEHITGDKIIGKTNNILGTIRSNRREFPKLSKSAKDELKLLNFRFSVLYKSDNCTLTIHKSKPINKITIIINTKHKSVQINNDRKRLPETVITKLNSASMSPVKWQESTASNQNHIDGLYKFFSTSLIFSKQVHETYPDNQEFILKIAEELFPRRKGRRTRNIKFLQPIF</sequence>
<gene>
    <name evidence="2" type="ORF">V1478_002355</name>
</gene>
<organism evidence="2 3">
    <name type="scientific">Vespula squamosa</name>
    <name type="common">Southern yellow jacket</name>
    <name type="synonym">Wasp</name>
    <dbReference type="NCBI Taxonomy" id="30214"/>
    <lineage>
        <taxon>Eukaryota</taxon>
        <taxon>Metazoa</taxon>
        <taxon>Ecdysozoa</taxon>
        <taxon>Arthropoda</taxon>
        <taxon>Hexapoda</taxon>
        <taxon>Insecta</taxon>
        <taxon>Pterygota</taxon>
        <taxon>Neoptera</taxon>
        <taxon>Endopterygota</taxon>
        <taxon>Hymenoptera</taxon>
        <taxon>Apocrita</taxon>
        <taxon>Aculeata</taxon>
        <taxon>Vespoidea</taxon>
        <taxon>Vespidae</taxon>
        <taxon>Vespinae</taxon>
        <taxon>Vespula</taxon>
    </lineage>
</organism>
<evidence type="ECO:0000313" key="2">
    <source>
        <dbReference type="EMBL" id="KAL2736822.1"/>
    </source>
</evidence>
<reference evidence="2 3" key="1">
    <citation type="journal article" date="2024" name="Ann. Entomol. Soc. Am.">
        <title>Genomic analyses of the southern and eastern yellowjacket wasps (Hymenoptera: Vespidae) reveal evolutionary signatures of social life.</title>
        <authorList>
            <person name="Catto M.A."/>
            <person name="Caine P.B."/>
            <person name="Orr S.E."/>
            <person name="Hunt B.G."/>
            <person name="Goodisman M.A.D."/>
        </authorList>
    </citation>
    <scope>NUCLEOTIDE SEQUENCE [LARGE SCALE GENOMIC DNA]</scope>
    <source>
        <strain evidence="2">233</strain>
        <tissue evidence="2">Head and thorax</tissue>
    </source>
</reference>
<feature type="domain" description="PiggyBac transposable element-derived protein" evidence="1">
    <location>
        <begin position="24"/>
        <end position="105"/>
    </location>
</feature>
<proteinExistence type="predicted"/>